<evidence type="ECO:0000256" key="8">
    <source>
        <dbReference type="ARBA" id="ARBA00038436"/>
    </source>
</evidence>
<keyword evidence="4 9" id="KW-0997">Cell inner membrane</keyword>
<dbReference type="InterPro" id="IPR007387">
    <property type="entry name" value="TRAP_DctQ"/>
</dbReference>
<evidence type="ECO:0000256" key="2">
    <source>
        <dbReference type="ARBA" id="ARBA00022448"/>
    </source>
</evidence>
<comment type="caution">
    <text evidence="11">The sequence shown here is derived from an EMBL/GenBank/DDBJ whole genome shotgun (WGS) entry which is preliminary data.</text>
</comment>
<keyword evidence="2 9" id="KW-0813">Transport</keyword>
<dbReference type="GO" id="GO:0005886">
    <property type="term" value="C:plasma membrane"/>
    <property type="evidence" value="ECO:0007669"/>
    <property type="project" value="UniProtKB-SubCell"/>
</dbReference>
<dbReference type="AlphaFoldDB" id="A0A370L6U4"/>
<evidence type="ECO:0000256" key="1">
    <source>
        <dbReference type="ARBA" id="ARBA00004429"/>
    </source>
</evidence>
<proteinExistence type="inferred from homology"/>
<dbReference type="Proteomes" id="UP000255207">
    <property type="component" value="Unassembled WGS sequence"/>
</dbReference>
<keyword evidence="7 9" id="KW-0472">Membrane</keyword>
<comment type="subunit">
    <text evidence="9">The complex comprises the extracytoplasmic solute receptor protein and the two transmembrane proteins.</text>
</comment>
<evidence type="ECO:0000256" key="3">
    <source>
        <dbReference type="ARBA" id="ARBA00022475"/>
    </source>
</evidence>
<protein>
    <recommendedName>
        <fullName evidence="9">TRAP transporter small permease protein</fullName>
    </recommendedName>
</protein>
<dbReference type="EMBL" id="QQTP01000005">
    <property type="protein sequence ID" value="RDJ25475.1"/>
    <property type="molecule type" value="Genomic_DNA"/>
</dbReference>
<dbReference type="GO" id="GO:0015740">
    <property type="term" value="P:C4-dicarboxylate transport"/>
    <property type="evidence" value="ECO:0007669"/>
    <property type="project" value="TreeGrafter"/>
</dbReference>
<dbReference type="Pfam" id="PF04290">
    <property type="entry name" value="DctQ"/>
    <property type="match status" value="1"/>
</dbReference>
<evidence type="ECO:0000313" key="11">
    <source>
        <dbReference type="EMBL" id="RDJ25475.1"/>
    </source>
</evidence>
<keyword evidence="3" id="KW-1003">Cell membrane</keyword>
<keyword evidence="6 9" id="KW-1133">Transmembrane helix</keyword>
<sequence length="169" mass="19090">MIPDLLKAADRGVAIICKYAAIACFLALFVLLGAAIILRLLPLFTIQGYDEIVELLFIWIVMLTSLALWREGALYRVMIFEDLLPHQAQRALEILINLAMLAFALILAFYGWEFMQMSGETTPFLRLDKGWWYAAIPLCGALMAFYSLVWLWRVIRGQAALESTATLIG</sequence>
<feature type="transmembrane region" description="Helical" evidence="9">
    <location>
        <begin position="12"/>
        <end position="40"/>
    </location>
</feature>
<dbReference type="RefSeq" id="WP_114829521.1">
    <property type="nucleotide sequence ID" value="NZ_QQTO01000021.1"/>
</dbReference>
<feature type="transmembrane region" description="Helical" evidence="9">
    <location>
        <begin position="52"/>
        <end position="70"/>
    </location>
</feature>
<keyword evidence="5 9" id="KW-0812">Transmembrane</keyword>
<evidence type="ECO:0000259" key="10">
    <source>
        <dbReference type="Pfam" id="PF04290"/>
    </source>
</evidence>
<feature type="transmembrane region" description="Helical" evidence="9">
    <location>
        <begin position="91"/>
        <end position="111"/>
    </location>
</feature>
<name>A0A370L6U4_9HYPH</name>
<evidence type="ECO:0000256" key="6">
    <source>
        <dbReference type="ARBA" id="ARBA00022989"/>
    </source>
</evidence>
<gene>
    <name evidence="11" type="ORF">DWE98_12160</name>
</gene>
<accession>A0A370L6U4</accession>
<comment type="similarity">
    <text evidence="8 9">Belongs to the TRAP transporter small permease family.</text>
</comment>
<dbReference type="OrthoDB" id="4964541at2"/>
<dbReference type="PANTHER" id="PTHR35011:SF2">
    <property type="entry name" value="2,3-DIKETO-L-GULONATE TRAP TRANSPORTER SMALL PERMEASE PROTEIN YIAM"/>
    <property type="match status" value="1"/>
</dbReference>
<feature type="domain" description="Tripartite ATP-independent periplasmic transporters DctQ component" evidence="10">
    <location>
        <begin position="29"/>
        <end position="156"/>
    </location>
</feature>
<comment type="function">
    <text evidence="9">Part of the tripartite ATP-independent periplasmic (TRAP) transport system.</text>
</comment>
<evidence type="ECO:0000256" key="5">
    <source>
        <dbReference type="ARBA" id="ARBA00022692"/>
    </source>
</evidence>
<organism evidence="11 12">
    <name type="scientific">Bosea caraganae</name>
    <dbReference type="NCBI Taxonomy" id="2763117"/>
    <lineage>
        <taxon>Bacteria</taxon>
        <taxon>Pseudomonadati</taxon>
        <taxon>Pseudomonadota</taxon>
        <taxon>Alphaproteobacteria</taxon>
        <taxon>Hyphomicrobiales</taxon>
        <taxon>Boseaceae</taxon>
        <taxon>Bosea</taxon>
    </lineage>
</organism>
<reference evidence="12" key="1">
    <citation type="submission" date="2018-07" db="EMBL/GenBank/DDBJ databases">
        <authorList>
            <person name="Safronova V.I."/>
            <person name="Chirak E.R."/>
            <person name="Sazanova A.L."/>
        </authorList>
    </citation>
    <scope>NUCLEOTIDE SEQUENCE [LARGE SCALE GENOMIC DNA]</scope>
    <source>
        <strain evidence="12">RCAM04685</strain>
    </source>
</reference>
<evidence type="ECO:0000256" key="7">
    <source>
        <dbReference type="ARBA" id="ARBA00023136"/>
    </source>
</evidence>
<comment type="subcellular location">
    <subcellularLocation>
        <location evidence="1 9">Cell inner membrane</location>
        <topology evidence="1 9">Multi-pass membrane protein</topology>
    </subcellularLocation>
</comment>
<feature type="transmembrane region" description="Helical" evidence="9">
    <location>
        <begin position="131"/>
        <end position="152"/>
    </location>
</feature>
<dbReference type="GO" id="GO:0022857">
    <property type="term" value="F:transmembrane transporter activity"/>
    <property type="evidence" value="ECO:0007669"/>
    <property type="project" value="UniProtKB-UniRule"/>
</dbReference>
<dbReference type="PANTHER" id="PTHR35011">
    <property type="entry name" value="2,3-DIKETO-L-GULONATE TRAP TRANSPORTER SMALL PERMEASE PROTEIN YIAM"/>
    <property type="match status" value="1"/>
</dbReference>
<evidence type="ECO:0000313" key="12">
    <source>
        <dbReference type="Proteomes" id="UP000255207"/>
    </source>
</evidence>
<keyword evidence="12" id="KW-1185">Reference proteome</keyword>
<evidence type="ECO:0000256" key="4">
    <source>
        <dbReference type="ARBA" id="ARBA00022519"/>
    </source>
</evidence>
<dbReference type="InterPro" id="IPR055348">
    <property type="entry name" value="DctQ"/>
</dbReference>
<evidence type="ECO:0000256" key="9">
    <source>
        <dbReference type="RuleBase" id="RU369079"/>
    </source>
</evidence>